<proteinExistence type="predicted"/>
<keyword evidence="1" id="KW-1133">Transmembrane helix</keyword>
<feature type="transmembrane region" description="Helical" evidence="1">
    <location>
        <begin position="62"/>
        <end position="84"/>
    </location>
</feature>
<keyword evidence="1" id="KW-0472">Membrane</keyword>
<accession>A0A1V0M5K5</accession>
<evidence type="ECO:0000313" key="2">
    <source>
        <dbReference type="EMBL" id="ARD70178.1"/>
    </source>
</evidence>
<keyword evidence="1" id="KW-0812">Transmembrane</keyword>
<organism evidence="2">
    <name type="scientific">Pseudomonas aeruginosa</name>
    <dbReference type="NCBI Taxonomy" id="287"/>
    <lineage>
        <taxon>Bacteria</taxon>
        <taxon>Pseudomonadati</taxon>
        <taxon>Pseudomonadota</taxon>
        <taxon>Gammaproteobacteria</taxon>
        <taxon>Pseudomonadales</taxon>
        <taxon>Pseudomonadaceae</taxon>
        <taxon>Pseudomonas</taxon>
    </lineage>
</organism>
<reference evidence="2" key="1">
    <citation type="submission" date="2017-01" db="EMBL/GenBank/DDBJ databases">
        <title>Complete nucleotide sequence of an IncP-2 blaVIM-2-harboring megaplasmid from Pseudomonas aeruginosa.</title>
        <authorList>
            <person name="Botelho J."/>
            <person name="Grosso F."/>
            <person name="Mabrouk A."/>
            <person name="Peixe L."/>
        </authorList>
    </citation>
    <scope>NUCLEOTIDE SEQUENCE</scope>
    <source>
        <strain evidence="2">FFUP_PS_37</strain>
        <plasmid evidence="2">pJB37</plasmid>
    </source>
</reference>
<sequence length="484" mass="53563">MNRAATPLDSNPGGATLAGRFSGVKLVACLRSGWQNAIHPNGCLSDSRLCGRWFRSLTRTRWMLLIALVVLNAVCLISGLLFNAELLNMAGADIPLKQLQTLEIYSQILASASVCLFAWRMCIWAHRRWGGAQYIGLSIALSTIVAAPATWWIQGEAPDLIAEKFPASLRVYSLYAYVTKKGLLYDSLQIPGVPYQEHRDTGDGKAFIANLGVLMSVQGSYVEKIDQNFFGFAAAVFTGYTRRNGDWLYGRIQDEVVPQIEDIVRTYAKLEAFRAARLPGNEWKPIAWPKAGEELGYDPTLDDFARSIKPGLRSRQSILNSAEVRYFAREAMGPLYVNGMDVLASRQQFDRYLPGIAKNMAFDVAHTDIHGEQGLNVLKNMWFVPWTLISGLFMGALNLVGLVLSAVEQRGFIQGRGRLVRLGAVAVIIIVPLIYGNSIIQSAGYRTAFRSIEKGPTIMAGVFHWAMSAEAMLYDLTKPLLKAE</sequence>
<feature type="transmembrane region" description="Helical" evidence="1">
    <location>
        <begin position="419"/>
        <end position="438"/>
    </location>
</feature>
<dbReference type="EMBL" id="KY494864">
    <property type="protein sequence ID" value="ARD70178.1"/>
    <property type="molecule type" value="Genomic_DNA"/>
</dbReference>
<feature type="transmembrane region" description="Helical" evidence="1">
    <location>
        <begin position="382"/>
        <end position="407"/>
    </location>
</feature>
<protein>
    <submittedName>
        <fullName evidence="2">Uncharacterized protein</fullName>
    </submittedName>
</protein>
<feature type="transmembrane region" description="Helical" evidence="1">
    <location>
        <begin position="134"/>
        <end position="153"/>
    </location>
</feature>
<name>A0A1V0M5K5_PSEAI</name>
<geneLocation type="plasmid" evidence="2">
    <name>pJB37</name>
</geneLocation>
<keyword evidence="2" id="KW-0614">Plasmid</keyword>
<dbReference type="AlphaFoldDB" id="A0A1V0M5K5"/>
<feature type="transmembrane region" description="Helical" evidence="1">
    <location>
        <begin position="104"/>
        <end position="122"/>
    </location>
</feature>
<evidence type="ECO:0000256" key="1">
    <source>
        <dbReference type="SAM" id="Phobius"/>
    </source>
</evidence>